<organism evidence="2">
    <name type="scientific">marine sediment metagenome</name>
    <dbReference type="NCBI Taxonomy" id="412755"/>
    <lineage>
        <taxon>unclassified sequences</taxon>
        <taxon>metagenomes</taxon>
        <taxon>ecological metagenomes</taxon>
    </lineage>
</organism>
<protein>
    <submittedName>
        <fullName evidence="2">Uncharacterized protein</fullName>
    </submittedName>
</protein>
<feature type="compositionally biased region" description="Basic and acidic residues" evidence="1">
    <location>
        <begin position="142"/>
        <end position="158"/>
    </location>
</feature>
<gene>
    <name evidence="2" type="ORF">S12H4_26373</name>
</gene>
<feature type="region of interest" description="Disordered" evidence="1">
    <location>
        <begin position="126"/>
        <end position="158"/>
    </location>
</feature>
<dbReference type="AlphaFoldDB" id="X1T318"/>
<dbReference type="EMBL" id="BARW01014954">
    <property type="protein sequence ID" value="GAI81975.1"/>
    <property type="molecule type" value="Genomic_DNA"/>
</dbReference>
<proteinExistence type="predicted"/>
<accession>X1T318</accession>
<evidence type="ECO:0000256" key="1">
    <source>
        <dbReference type="SAM" id="MobiDB-lite"/>
    </source>
</evidence>
<evidence type="ECO:0000313" key="2">
    <source>
        <dbReference type="EMBL" id="GAI81975.1"/>
    </source>
</evidence>
<comment type="caution">
    <text evidence="2">The sequence shown here is derived from an EMBL/GenBank/DDBJ whole genome shotgun (WGS) entry which is preliminary data.</text>
</comment>
<reference evidence="2" key="1">
    <citation type="journal article" date="2014" name="Front. Microbiol.">
        <title>High frequency of phylogenetically diverse reductive dehalogenase-homologous genes in deep subseafloor sedimentary metagenomes.</title>
        <authorList>
            <person name="Kawai M."/>
            <person name="Futagami T."/>
            <person name="Toyoda A."/>
            <person name="Takaki Y."/>
            <person name="Nishi S."/>
            <person name="Hori S."/>
            <person name="Arai W."/>
            <person name="Tsubouchi T."/>
            <person name="Morono Y."/>
            <person name="Uchiyama I."/>
            <person name="Ito T."/>
            <person name="Fujiyama A."/>
            <person name="Inagaki F."/>
            <person name="Takami H."/>
        </authorList>
    </citation>
    <scope>NUCLEOTIDE SEQUENCE</scope>
    <source>
        <strain evidence="2">Expedition CK06-06</strain>
    </source>
</reference>
<feature type="non-terminal residue" evidence="2">
    <location>
        <position position="1"/>
    </location>
</feature>
<name>X1T318_9ZZZZ</name>
<sequence>EHLQKAVWSGKITTGYLQDMEPVFTEARDEIGDIFHYSEYAKSPSYQKIVAWCERIYTQQIQTRKELQEHYVDPYLEAIDKARVKKAKEEVEKAAPTPPDFPEATVKLETPEDFDRLAKNLRRKAKRMRREAMTPEEILKEEEEKQRKKREKEEKKRQEELRLLEAETIETAKTKEEVERAKAKVRELVPPHVLFPFAHTYAGRTLHFPPKYRAAGPRLRYRPCGSLSHRLYSLSQLGPFPSPIHELHATAVRHLSSHR</sequence>